<reference evidence="2 3" key="1">
    <citation type="submission" date="2024-02" db="EMBL/GenBank/DDBJ databases">
        <title>High-quality chromosome-scale genome assembly of Pensacola bahiagrass (Paspalum notatum Flugge var. saurae).</title>
        <authorList>
            <person name="Vega J.M."/>
            <person name="Podio M."/>
            <person name="Orjuela J."/>
            <person name="Siena L.A."/>
            <person name="Pessino S.C."/>
            <person name="Combes M.C."/>
            <person name="Mariac C."/>
            <person name="Albertini E."/>
            <person name="Pupilli F."/>
            <person name="Ortiz J.P.A."/>
            <person name="Leblanc O."/>
        </authorList>
    </citation>
    <scope>NUCLEOTIDE SEQUENCE [LARGE SCALE GENOMIC DNA]</scope>
    <source>
        <strain evidence="2">R1</strain>
        <tissue evidence="2">Leaf</tissue>
    </source>
</reference>
<name>A0AAQ3WP35_PASNO</name>
<evidence type="ECO:0000256" key="1">
    <source>
        <dbReference type="SAM" id="MobiDB-lite"/>
    </source>
</evidence>
<sequence length="152" mass="16175">MDDAVAMDEFQEADILWPDSEDQLVVPFAPVGADLPYEAAGSVSSGAAPVLGRRFEGLFFGPSLSASAGACDEEDDDEEEWQEADVLWPDTAVELRGRLGGSLWPFPGCSASAAGRHLMKPAAARRDGWRTGPPAASTPIDIPGNVSARRRF</sequence>
<evidence type="ECO:0000313" key="3">
    <source>
        <dbReference type="Proteomes" id="UP001341281"/>
    </source>
</evidence>
<protein>
    <submittedName>
        <fullName evidence="2">Uncharacterized protein</fullName>
    </submittedName>
</protein>
<proteinExistence type="predicted"/>
<evidence type="ECO:0000313" key="2">
    <source>
        <dbReference type="EMBL" id="WVZ68833.1"/>
    </source>
</evidence>
<gene>
    <name evidence="2" type="ORF">U9M48_017721</name>
</gene>
<dbReference type="AlphaFoldDB" id="A0AAQ3WP35"/>
<feature type="region of interest" description="Disordered" evidence="1">
    <location>
        <begin position="121"/>
        <end position="152"/>
    </location>
</feature>
<accession>A0AAQ3WP35</accession>
<dbReference type="EMBL" id="CP144748">
    <property type="protein sequence ID" value="WVZ68833.1"/>
    <property type="molecule type" value="Genomic_DNA"/>
</dbReference>
<organism evidence="2 3">
    <name type="scientific">Paspalum notatum var. saurae</name>
    <dbReference type="NCBI Taxonomy" id="547442"/>
    <lineage>
        <taxon>Eukaryota</taxon>
        <taxon>Viridiplantae</taxon>
        <taxon>Streptophyta</taxon>
        <taxon>Embryophyta</taxon>
        <taxon>Tracheophyta</taxon>
        <taxon>Spermatophyta</taxon>
        <taxon>Magnoliopsida</taxon>
        <taxon>Liliopsida</taxon>
        <taxon>Poales</taxon>
        <taxon>Poaceae</taxon>
        <taxon>PACMAD clade</taxon>
        <taxon>Panicoideae</taxon>
        <taxon>Andropogonodae</taxon>
        <taxon>Paspaleae</taxon>
        <taxon>Paspalinae</taxon>
        <taxon>Paspalum</taxon>
    </lineage>
</organism>
<dbReference type="Proteomes" id="UP001341281">
    <property type="component" value="Chromosome 04"/>
</dbReference>
<keyword evidence="3" id="KW-1185">Reference proteome</keyword>